<dbReference type="InterPro" id="IPR000529">
    <property type="entry name" value="Ribosomal_bS6"/>
</dbReference>
<comment type="caution">
    <text evidence="4">The sequence shown here is derived from an EMBL/GenBank/DDBJ whole genome shotgun (WGS) entry which is preliminary data.</text>
</comment>
<dbReference type="SUPFAM" id="SSF54995">
    <property type="entry name" value="Ribosomal protein S6"/>
    <property type="match status" value="1"/>
</dbReference>
<evidence type="ECO:0000313" key="4">
    <source>
        <dbReference type="EMBL" id="KPK64240.1"/>
    </source>
</evidence>
<protein>
    <recommendedName>
        <fullName evidence="2 3">Small ribosomal subunit protein bS6</fullName>
    </recommendedName>
</protein>
<dbReference type="PANTHER" id="PTHR21011">
    <property type="entry name" value="MITOCHONDRIAL 28S RIBOSOMAL PROTEIN S6"/>
    <property type="match status" value="1"/>
</dbReference>
<dbReference type="HAMAP" id="MF_00360">
    <property type="entry name" value="Ribosomal_bS6"/>
    <property type="match status" value="1"/>
</dbReference>
<keyword evidence="3" id="KW-0699">rRNA-binding</keyword>
<accession>A0A0S8FU36</accession>
<keyword evidence="3" id="KW-0689">Ribosomal protein</keyword>
<evidence type="ECO:0000313" key="5">
    <source>
        <dbReference type="Proteomes" id="UP000051373"/>
    </source>
</evidence>
<dbReference type="Proteomes" id="UP000051373">
    <property type="component" value="Unassembled WGS sequence"/>
</dbReference>
<sequence>MREYEAMFIFHPELTEEKLEENVKAVEKIIQDNAKGRLNTEVLGKKTLAYPIRKVNEGYYVNYDFDAPPVAIDKIKAALKHSDNILRFIIFAKDSKK</sequence>
<keyword evidence="3" id="KW-0694">RNA-binding</keyword>
<dbReference type="STRING" id="1703779.AMJ83_03155"/>
<name>A0A0S8FU36_UNCW3</name>
<gene>
    <name evidence="3" type="primary">rpsF</name>
    <name evidence="4" type="ORF">AMJ83_03155</name>
</gene>
<dbReference type="PANTHER" id="PTHR21011:SF1">
    <property type="entry name" value="SMALL RIBOSOMAL SUBUNIT PROTEIN BS6M"/>
    <property type="match status" value="1"/>
</dbReference>
<dbReference type="InterPro" id="IPR035980">
    <property type="entry name" value="Ribosomal_bS6_sf"/>
</dbReference>
<organism evidence="4 5">
    <name type="scientific">candidate division WOR_3 bacterium SM23_42</name>
    <dbReference type="NCBI Taxonomy" id="1703779"/>
    <lineage>
        <taxon>Bacteria</taxon>
        <taxon>Bacteria division WOR-3</taxon>
    </lineage>
</organism>
<evidence type="ECO:0000256" key="1">
    <source>
        <dbReference type="ARBA" id="ARBA00009512"/>
    </source>
</evidence>
<dbReference type="InterPro" id="IPR020814">
    <property type="entry name" value="Ribosomal_S6_plastid/chlpt"/>
</dbReference>
<dbReference type="GO" id="GO:0003735">
    <property type="term" value="F:structural constituent of ribosome"/>
    <property type="evidence" value="ECO:0007669"/>
    <property type="project" value="InterPro"/>
</dbReference>
<dbReference type="GO" id="GO:1990904">
    <property type="term" value="C:ribonucleoprotein complex"/>
    <property type="evidence" value="ECO:0007669"/>
    <property type="project" value="UniProtKB-KW"/>
</dbReference>
<evidence type="ECO:0000256" key="2">
    <source>
        <dbReference type="ARBA" id="ARBA00035294"/>
    </source>
</evidence>
<reference evidence="4 5" key="1">
    <citation type="journal article" date="2015" name="Microbiome">
        <title>Genomic resolution of linkages in carbon, nitrogen, and sulfur cycling among widespread estuary sediment bacteria.</title>
        <authorList>
            <person name="Baker B.J."/>
            <person name="Lazar C.S."/>
            <person name="Teske A.P."/>
            <person name="Dick G.J."/>
        </authorList>
    </citation>
    <scope>NUCLEOTIDE SEQUENCE [LARGE SCALE GENOMIC DNA]</scope>
    <source>
        <strain evidence="4">SM23_42</strain>
    </source>
</reference>
<dbReference type="EMBL" id="LJUJ01000004">
    <property type="protein sequence ID" value="KPK64240.1"/>
    <property type="molecule type" value="Genomic_DNA"/>
</dbReference>
<dbReference type="GO" id="GO:0005737">
    <property type="term" value="C:cytoplasm"/>
    <property type="evidence" value="ECO:0007669"/>
    <property type="project" value="UniProtKB-ARBA"/>
</dbReference>
<comment type="function">
    <text evidence="3">Binds together with bS18 to 16S ribosomal RNA.</text>
</comment>
<dbReference type="Gene3D" id="3.30.70.60">
    <property type="match status" value="1"/>
</dbReference>
<dbReference type="GO" id="GO:0070181">
    <property type="term" value="F:small ribosomal subunit rRNA binding"/>
    <property type="evidence" value="ECO:0007669"/>
    <property type="project" value="TreeGrafter"/>
</dbReference>
<proteinExistence type="inferred from homology"/>
<dbReference type="InterPro" id="IPR014717">
    <property type="entry name" value="Transl_elong_EF1B/ribsomal_bS6"/>
</dbReference>
<dbReference type="NCBIfam" id="TIGR00166">
    <property type="entry name" value="S6"/>
    <property type="match status" value="1"/>
</dbReference>
<dbReference type="AlphaFoldDB" id="A0A0S8FU36"/>
<dbReference type="GO" id="GO:0006412">
    <property type="term" value="P:translation"/>
    <property type="evidence" value="ECO:0007669"/>
    <property type="project" value="UniProtKB-UniRule"/>
</dbReference>
<keyword evidence="3" id="KW-0687">Ribonucleoprotein</keyword>
<evidence type="ECO:0000256" key="3">
    <source>
        <dbReference type="HAMAP-Rule" id="MF_00360"/>
    </source>
</evidence>
<dbReference type="CDD" id="cd00473">
    <property type="entry name" value="bS6"/>
    <property type="match status" value="1"/>
</dbReference>
<dbReference type="GO" id="GO:0005840">
    <property type="term" value="C:ribosome"/>
    <property type="evidence" value="ECO:0007669"/>
    <property type="project" value="UniProtKB-KW"/>
</dbReference>
<dbReference type="Pfam" id="PF01250">
    <property type="entry name" value="Ribosomal_S6"/>
    <property type="match status" value="1"/>
</dbReference>
<comment type="similarity">
    <text evidence="1 3">Belongs to the bacterial ribosomal protein bS6 family.</text>
</comment>